<dbReference type="PANTHER" id="PTHR35462:SF2">
    <property type="entry name" value="TRANSMEMBRANE PROTEIN"/>
    <property type="match status" value="1"/>
</dbReference>
<name>A0A235BX10_UNCW3</name>
<accession>A0A235BX10</accession>
<sequence length="106" mass="11388">MSLLLTCLLLSAPIDSLGGINGRDRWLSEDKFEHIFVSAFLVGTAYYLSRCEFKSTERKASQVATGVSLSVGVSKELYDLAGAGNPSFKDILADVIGVVIGILIFT</sequence>
<dbReference type="AlphaFoldDB" id="A0A235BX10"/>
<dbReference type="Proteomes" id="UP000215215">
    <property type="component" value="Unassembled WGS sequence"/>
</dbReference>
<protein>
    <recommendedName>
        <fullName evidence="3">VanZ-like domain-containing protein</fullName>
    </recommendedName>
</protein>
<evidence type="ECO:0008006" key="3">
    <source>
        <dbReference type="Google" id="ProtNLM"/>
    </source>
</evidence>
<gene>
    <name evidence="1" type="ORF">CH333_02800</name>
</gene>
<evidence type="ECO:0000313" key="1">
    <source>
        <dbReference type="EMBL" id="OYD16736.1"/>
    </source>
</evidence>
<evidence type="ECO:0000313" key="2">
    <source>
        <dbReference type="Proteomes" id="UP000215215"/>
    </source>
</evidence>
<dbReference type="PANTHER" id="PTHR35462">
    <property type="match status" value="1"/>
</dbReference>
<organism evidence="1 2">
    <name type="scientific">candidate division WOR-3 bacterium JGI_Cruoil_03_44_89</name>
    <dbReference type="NCBI Taxonomy" id="1973748"/>
    <lineage>
        <taxon>Bacteria</taxon>
        <taxon>Bacteria division WOR-3</taxon>
    </lineage>
</organism>
<reference evidence="1 2" key="1">
    <citation type="submission" date="2017-07" db="EMBL/GenBank/DDBJ databases">
        <title>Recovery of genomes from metagenomes via a dereplication, aggregation, and scoring strategy.</title>
        <authorList>
            <person name="Sieber C.M."/>
            <person name="Probst A.J."/>
            <person name="Sharrar A."/>
            <person name="Thomas B.C."/>
            <person name="Hess M."/>
            <person name="Tringe S.G."/>
            <person name="Banfield J.F."/>
        </authorList>
    </citation>
    <scope>NUCLEOTIDE SEQUENCE [LARGE SCALE GENOMIC DNA]</scope>
    <source>
        <strain evidence="1">JGI_Cruoil_03_44_89</strain>
    </source>
</reference>
<dbReference type="EMBL" id="NOZQ01000053">
    <property type="protein sequence ID" value="OYD16736.1"/>
    <property type="molecule type" value="Genomic_DNA"/>
</dbReference>
<comment type="caution">
    <text evidence="1">The sequence shown here is derived from an EMBL/GenBank/DDBJ whole genome shotgun (WGS) entry which is preliminary data.</text>
</comment>
<proteinExistence type="predicted"/>